<accession>A0A3S8ZB02</accession>
<gene>
    <name evidence="4" type="ORF">EJO69_10260</name>
</gene>
<keyword evidence="2 4" id="KW-0378">Hydrolase</keyword>
<dbReference type="SUPFAM" id="SSF55909">
    <property type="entry name" value="Pentein"/>
    <property type="match status" value="1"/>
</dbReference>
<dbReference type="RefSeq" id="WP_126041567.1">
    <property type="nucleotide sequence ID" value="NZ_CP034438.1"/>
</dbReference>
<proteinExistence type="inferred from homology"/>
<dbReference type="EMBL" id="CP034438">
    <property type="protein sequence ID" value="AZN30640.1"/>
    <property type="molecule type" value="Genomic_DNA"/>
</dbReference>
<name>A0A3S8ZB02_9ACTO</name>
<dbReference type="PRINTS" id="PR01466">
    <property type="entry name" value="ARGDEIMINASE"/>
</dbReference>
<dbReference type="KEGG" id="fsl:EJO69_10260"/>
<sequence length="407" mass="45456">MTFRVASEVGKLRQVIVHRPGREMDRLTPTNKDELLFDDVLWTQQAQAEHDVFTAAMRDEGAEVLYLRELLAEALEIPEARHYVSDETFEERWYGVTGTQIMREYADSLSAADLAELVIAGVTKTELIELTGKLDSAYLARAENDFMVLRCLPNHFFTRDPSCWIFDGVSINSMQKVARMRETINLEAIYRWHPMFRNEGFKKWSGGLADRAATVEGGDVEVIGNGAVAIGISERTTAAGFERLARSLLWNSEATRVIGFLMKEERAQMHLDTVMTMVNENTFLKYKHLGMLPSVTVTKGSRPGDIEVANAPGEDMHKVLADALDVPEVRILTTPEDDFAAERGQWNDACNVLAIEPNVVVAYDRNVEANAYLESEGVRVIPVPGAELGRGRGGPRCMSCPTVRDDI</sequence>
<dbReference type="NCBIfam" id="NF002381">
    <property type="entry name" value="PRK01388.1"/>
    <property type="match status" value="1"/>
</dbReference>
<dbReference type="Gene3D" id="1.10.3930.10">
    <property type="entry name" value="Arginine deiminase"/>
    <property type="match status" value="1"/>
</dbReference>
<evidence type="ECO:0000256" key="2">
    <source>
        <dbReference type="ARBA" id="ARBA00022801"/>
    </source>
</evidence>
<keyword evidence="5" id="KW-1185">Reference proteome</keyword>
<protein>
    <submittedName>
        <fullName evidence="4">Arginine deiminase</fullName>
        <ecNumber evidence="4">3.5.3.6</ecNumber>
    </submittedName>
</protein>
<dbReference type="PANTHER" id="PTHR47271">
    <property type="entry name" value="ARGININE DEIMINASE"/>
    <property type="match status" value="1"/>
</dbReference>
<dbReference type="Gene3D" id="3.75.10.10">
    <property type="entry name" value="L-arginine/glycine Amidinotransferase, Chain A"/>
    <property type="match status" value="1"/>
</dbReference>
<dbReference type="OrthoDB" id="9807502at2"/>
<dbReference type="InterPro" id="IPR003876">
    <property type="entry name" value="Arg_deiminase"/>
</dbReference>
<organism evidence="4 5">
    <name type="scientific">Flaviflexus salsibiostraticola</name>
    <dbReference type="NCBI Taxonomy" id="1282737"/>
    <lineage>
        <taxon>Bacteria</taxon>
        <taxon>Bacillati</taxon>
        <taxon>Actinomycetota</taxon>
        <taxon>Actinomycetes</taxon>
        <taxon>Actinomycetales</taxon>
        <taxon>Actinomycetaceae</taxon>
        <taxon>Flaviflexus</taxon>
    </lineage>
</organism>
<dbReference type="PIRSF" id="PIRSF006356">
    <property type="entry name" value="Arg_deiminase"/>
    <property type="match status" value="1"/>
</dbReference>
<dbReference type="PANTHER" id="PTHR47271:SF2">
    <property type="entry name" value="ARGININE DEIMINASE"/>
    <property type="match status" value="1"/>
</dbReference>
<comment type="similarity">
    <text evidence="1">Belongs to the arginine deiminase family.</text>
</comment>
<reference evidence="4 5" key="1">
    <citation type="submission" date="2018-12" db="EMBL/GenBank/DDBJ databases">
        <title>Complete genome sequence of Flaviflexus salsibiostraticola KCTC 33148.</title>
        <authorList>
            <person name="Bae J.-W."/>
        </authorList>
    </citation>
    <scope>NUCLEOTIDE SEQUENCE [LARGE SCALE GENOMIC DNA]</scope>
    <source>
        <strain evidence="4 5">KCTC 33148</strain>
    </source>
</reference>
<feature type="active site" description="Amidino-cysteine intermediate" evidence="3">
    <location>
        <position position="397"/>
    </location>
</feature>
<evidence type="ECO:0000256" key="1">
    <source>
        <dbReference type="ARBA" id="ARBA00010206"/>
    </source>
</evidence>
<dbReference type="AlphaFoldDB" id="A0A3S8ZB02"/>
<evidence type="ECO:0000313" key="4">
    <source>
        <dbReference type="EMBL" id="AZN30640.1"/>
    </source>
</evidence>
<evidence type="ECO:0000313" key="5">
    <source>
        <dbReference type="Proteomes" id="UP000270021"/>
    </source>
</evidence>
<dbReference type="GO" id="GO:0016990">
    <property type="term" value="F:arginine deiminase activity"/>
    <property type="evidence" value="ECO:0007669"/>
    <property type="project" value="UniProtKB-EC"/>
</dbReference>
<evidence type="ECO:0000256" key="3">
    <source>
        <dbReference type="PIRSR" id="PIRSR006356-1"/>
    </source>
</evidence>
<dbReference type="GO" id="GO:0019546">
    <property type="term" value="P:L-arginine deiminase pathway"/>
    <property type="evidence" value="ECO:0007669"/>
    <property type="project" value="TreeGrafter"/>
</dbReference>
<dbReference type="Pfam" id="PF02274">
    <property type="entry name" value="ADI"/>
    <property type="match status" value="1"/>
</dbReference>
<dbReference type="Proteomes" id="UP000270021">
    <property type="component" value="Chromosome"/>
</dbReference>
<dbReference type="EC" id="3.5.3.6" evidence="4"/>